<dbReference type="AlphaFoldDB" id="A0A1I4F548"/>
<evidence type="ECO:0008006" key="4">
    <source>
        <dbReference type="Google" id="ProtNLM"/>
    </source>
</evidence>
<protein>
    <recommendedName>
        <fullName evidence="4">Kazal-type serine protease inhibitor domain-containing protein</fullName>
    </recommendedName>
</protein>
<proteinExistence type="predicted"/>
<keyword evidence="3" id="KW-1185">Reference proteome</keyword>
<organism evidence="2 3">
    <name type="scientific">Shimia haliotis</name>
    <dbReference type="NCBI Taxonomy" id="1280847"/>
    <lineage>
        <taxon>Bacteria</taxon>
        <taxon>Pseudomonadati</taxon>
        <taxon>Pseudomonadota</taxon>
        <taxon>Alphaproteobacteria</taxon>
        <taxon>Rhodobacterales</taxon>
        <taxon>Roseobacteraceae</taxon>
    </lineage>
</organism>
<feature type="chain" id="PRO_5011470244" description="Kazal-type serine protease inhibitor domain-containing protein" evidence="1">
    <location>
        <begin position="20"/>
        <end position="152"/>
    </location>
</feature>
<sequence length="152" mass="16970">MMRCAIALVFVLSGAPVWAEFYCKGSSEPACLKPNTVLCKPDSICLPGRGGECGSQGYTCQRYLNECSDTVQACSDEFERMRQHYDDRGEELQDEFEALYEARGEAVEALRRAEYELQAATDAARGMEVVWREMAICVRSAQSLAQAQDCTR</sequence>
<reference evidence="3" key="1">
    <citation type="submission" date="2016-10" db="EMBL/GenBank/DDBJ databases">
        <authorList>
            <person name="Varghese N."/>
            <person name="Submissions S."/>
        </authorList>
    </citation>
    <scope>NUCLEOTIDE SEQUENCE [LARGE SCALE GENOMIC DNA]</scope>
    <source>
        <strain evidence="3">DSM 28453</strain>
    </source>
</reference>
<dbReference type="Proteomes" id="UP000198851">
    <property type="component" value="Unassembled WGS sequence"/>
</dbReference>
<evidence type="ECO:0000313" key="2">
    <source>
        <dbReference type="EMBL" id="SFL11521.1"/>
    </source>
</evidence>
<name>A0A1I4F548_9RHOB</name>
<feature type="signal peptide" evidence="1">
    <location>
        <begin position="1"/>
        <end position="19"/>
    </location>
</feature>
<dbReference type="EMBL" id="FOSZ01000005">
    <property type="protein sequence ID" value="SFL11521.1"/>
    <property type="molecule type" value="Genomic_DNA"/>
</dbReference>
<accession>A0A1I4F548</accession>
<evidence type="ECO:0000256" key="1">
    <source>
        <dbReference type="SAM" id="SignalP"/>
    </source>
</evidence>
<evidence type="ECO:0000313" key="3">
    <source>
        <dbReference type="Proteomes" id="UP000198851"/>
    </source>
</evidence>
<keyword evidence="1" id="KW-0732">Signal</keyword>
<gene>
    <name evidence="2" type="ORF">SAMN04488036_105129</name>
</gene>